<dbReference type="PANTHER" id="PTHR30046">
    <property type="entry name" value="FLAGELLAR M-RING PROTEIN"/>
    <property type="match status" value="1"/>
</dbReference>
<dbReference type="Gene3D" id="3.30.300.30">
    <property type="match status" value="1"/>
</dbReference>
<protein>
    <submittedName>
        <fullName evidence="13">Flagellar M-ring protein</fullName>
    </submittedName>
</protein>
<dbReference type="InterPro" id="IPR000067">
    <property type="entry name" value="FlgMring_FliF"/>
</dbReference>
<evidence type="ECO:0000256" key="7">
    <source>
        <dbReference type="ARBA" id="ARBA00023136"/>
    </source>
</evidence>
<dbReference type="OrthoDB" id="9807026at2"/>
<keyword evidence="13" id="KW-0969">Cilium</keyword>
<evidence type="ECO:0000256" key="10">
    <source>
        <dbReference type="SAM" id="Phobius"/>
    </source>
</evidence>
<dbReference type="PRINTS" id="PR01009">
    <property type="entry name" value="FLGMRINGFLIF"/>
</dbReference>
<dbReference type="InterPro" id="IPR013556">
    <property type="entry name" value="Flag_M-ring_C"/>
</dbReference>
<dbReference type="Pfam" id="PF01514">
    <property type="entry name" value="YscJ_FliF"/>
    <property type="match status" value="1"/>
</dbReference>
<dbReference type="RefSeq" id="WP_145198364.1">
    <property type="nucleotide sequence ID" value="NZ_CP036267.1"/>
</dbReference>
<evidence type="ECO:0000313" key="13">
    <source>
        <dbReference type="EMBL" id="QDT32815.1"/>
    </source>
</evidence>
<comment type="similarity">
    <text evidence="3">Belongs to the FliF family.</text>
</comment>
<keyword evidence="8" id="KW-0975">Bacterial flagellum</keyword>
<keyword evidence="13" id="KW-0966">Cell projection</keyword>
<feature type="region of interest" description="Disordered" evidence="9">
    <location>
        <begin position="291"/>
        <end position="324"/>
    </location>
</feature>
<dbReference type="InterPro" id="IPR006182">
    <property type="entry name" value="FliF_N_dom"/>
</dbReference>
<proteinExistence type="inferred from homology"/>
<reference evidence="13 14" key="1">
    <citation type="submission" date="2019-02" db="EMBL/GenBank/DDBJ databases">
        <title>Deep-cultivation of Planctomycetes and their phenomic and genomic characterization uncovers novel biology.</title>
        <authorList>
            <person name="Wiegand S."/>
            <person name="Jogler M."/>
            <person name="Boedeker C."/>
            <person name="Pinto D."/>
            <person name="Vollmers J."/>
            <person name="Rivas-Marin E."/>
            <person name="Kohn T."/>
            <person name="Peeters S.H."/>
            <person name="Heuer A."/>
            <person name="Rast P."/>
            <person name="Oberbeckmann S."/>
            <person name="Bunk B."/>
            <person name="Jeske O."/>
            <person name="Meyerdierks A."/>
            <person name="Storesund J.E."/>
            <person name="Kallscheuer N."/>
            <person name="Luecker S."/>
            <person name="Lage O.M."/>
            <person name="Pohl T."/>
            <person name="Merkel B.J."/>
            <person name="Hornburger P."/>
            <person name="Mueller R.-W."/>
            <person name="Bruemmer F."/>
            <person name="Labrenz M."/>
            <person name="Spormann A.M."/>
            <person name="Op den Camp H."/>
            <person name="Overmann J."/>
            <person name="Amann R."/>
            <person name="Jetten M.S.M."/>
            <person name="Mascher T."/>
            <person name="Medema M.H."/>
            <person name="Devos D.P."/>
            <person name="Kaster A.-K."/>
            <person name="Ovreas L."/>
            <person name="Rohde M."/>
            <person name="Galperin M.Y."/>
            <person name="Jogler C."/>
        </authorList>
    </citation>
    <scope>NUCLEOTIDE SEQUENCE [LARGE SCALE GENOMIC DNA]</scope>
    <source>
        <strain evidence="13 14">Mal48</strain>
    </source>
</reference>
<evidence type="ECO:0000256" key="9">
    <source>
        <dbReference type="SAM" id="MobiDB-lite"/>
    </source>
</evidence>
<feature type="domain" description="Flagellar M-ring N-terminal" evidence="11">
    <location>
        <begin position="46"/>
        <end position="216"/>
    </location>
</feature>
<feature type="transmembrane region" description="Helical" evidence="10">
    <location>
        <begin position="444"/>
        <end position="465"/>
    </location>
</feature>
<dbReference type="KEGG" id="tpol:Mal48_20620"/>
<keyword evidence="7 10" id="KW-0472">Membrane</keyword>
<dbReference type="EMBL" id="CP036267">
    <property type="protein sequence ID" value="QDT32815.1"/>
    <property type="molecule type" value="Genomic_DNA"/>
</dbReference>
<evidence type="ECO:0000256" key="1">
    <source>
        <dbReference type="ARBA" id="ARBA00004117"/>
    </source>
</evidence>
<accession>A0A517QMI7</accession>
<gene>
    <name evidence="13" type="primary">fliF</name>
    <name evidence="13" type="ORF">Mal48_20620</name>
</gene>
<dbReference type="GO" id="GO:0071973">
    <property type="term" value="P:bacterial-type flagellum-dependent cell motility"/>
    <property type="evidence" value="ECO:0007669"/>
    <property type="project" value="InterPro"/>
</dbReference>
<dbReference type="GO" id="GO:0003774">
    <property type="term" value="F:cytoskeletal motor activity"/>
    <property type="evidence" value="ECO:0007669"/>
    <property type="project" value="InterPro"/>
</dbReference>
<evidence type="ECO:0000256" key="2">
    <source>
        <dbReference type="ARBA" id="ARBA00004651"/>
    </source>
</evidence>
<feature type="compositionally biased region" description="Polar residues" evidence="9">
    <location>
        <begin position="305"/>
        <end position="323"/>
    </location>
</feature>
<dbReference type="Proteomes" id="UP000315724">
    <property type="component" value="Chromosome"/>
</dbReference>
<feature type="region of interest" description="Disordered" evidence="9">
    <location>
        <begin position="367"/>
        <end position="388"/>
    </location>
</feature>
<feature type="domain" description="Flagellar M-ring C-terminal" evidence="12">
    <location>
        <begin position="247"/>
        <end position="422"/>
    </location>
</feature>
<feature type="compositionally biased region" description="Polar residues" evidence="9">
    <location>
        <begin position="378"/>
        <end position="388"/>
    </location>
</feature>
<dbReference type="AlphaFoldDB" id="A0A517QMI7"/>
<feature type="transmembrane region" description="Helical" evidence="10">
    <location>
        <begin position="24"/>
        <end position="45"/>
    </location>
</feature>
<dbReference type="InterPro" id="IPR043427">
    <property type="entry name" value="YscJ/FliF"/>
</dbReference>
<evidence type="ECO:0000256" key="4">
    <source>
        <dbReference type="ARBA" id="ARBA00022475"/>
    </source>
</evidence>
<evidence type="ECO:0000259" key="12">
    <source>
        <dbReference type="Pfam" id="PF08345"/>
    </source>
</evidence>
<evidence type="ECO:0000256" key="5">
    <source>
        <dbReference type="ARBA" id="ARBA00022692"/>
    </source>
</evidence>
<dbReference type="Pfam" id="PF08345">
    <property type="entry name" value="YscJ_FliF_C"/>
    <property type="match status" value="1"/>
</dbReference>
<evidence type="ECO:0000256" key="6">
    <source>
        <dbReference type="ARBA" id="ARBA00022989"/>
    </source>
</evidence>
<dbReference type="InterPro" id="IPR045851">
    <property type="entry name" value="AMP-bd_C_sf"/>
</dbReference>
<keyword evidence="13" id="KW-0282">Flagellum</keyword>
<sequence>MSFLSELVTQLKAIWGRWSQGQRVTILASVALSILSLVGVGYWAMTPQFVVLADRLSPTQTAGYVSALESAGIAYQLNFAGSSVSVPQSQHSQARLEVRDLIDVELKSETDLSGSLWSDPAMNQVRLLRQQEARLGRTIQQMKPVKMATVHLTQGTTSPFVRDQRPTKASVTLELKPGVPFSGGDTAAIVSLIAHSVEGLTQENVTILSTDGRLLSSAGGVDGEVSGQLEYRTMLESNLAAKAEALLIPLLGIGNATVRVSAEIDFTESERTQKTIDPDSKAKVREELRTETFTGNDPLPLGPPGTSSNVTVPTTASARQGQRASEDLMTEYINGETTDLIREFPGKIQRLTIAAVVQIPTDTPEETATANGLAAANPSVNPGASASTSSQVTKAEIISIIQNAVGYDELRGDQIDVVAAKFAAVPIVETPTGFFGGITNFVPILKAVSLGLASLVALLLGMLILRRLQPVVVEKQSSDFLSPEIVDRLNDLSERMKENPDVVTTVLASWLNTNENKSSENQVNEKRRAA</sequence>
<dbReference type="PANTHER" id="PTHR30046:SF0">
    <property type="entry name" value="FLAGELLAR M-RING PROTEIN"/>
    <property type="match status" value="1"/>
</dbReference>
<evidence type="ECO:0000256" key="8">
    <source>
        <dbReference type="ARBA" id="ARBA00023143"/>
    </source>
</evidence>
<keyword evidence="4" id="KW-1003">Cell membrane</keyword>
<keyword evidence="5 10" id="KW-0812">Transmembrane</keyword>
<dbReference type="GO" id="GO:0009431">
    <property type="term" value="C:bacterial-type flagellum basal body, MS ring"/>
    <property type="evidence" value="ECO:0007669"/>
    <property type="project" value="InterPro"/>
</dbReference>
<evidence type="ECO:0000256" key="3">
    <source>
        <dbReference type="ARBA" id="ARBA00007971"/>
    </source>
</evidence>
<keyword evidence="14" id="KW-1185">Reference proteome</keyword>
<comment type="subcellular location">
    <subcellularLocation>
        <location evidence="1">Bacterial flagellum basal body</location>
    </subcellularLocation>
    <subcellularLocation>
        <location evidence="2">Cell membrane</location>
        <topology evidence="2">Multi-pass membrane protein</topology>
    </subcellularLocation>
</comment>
<dbReference type="NCBIfam" id="TIGR00206">
    <property type="entry name" value="fliF"/>
    <property type="match status" value="1"/>
</dbReference>
<keyword evidence="6 10" id="KW-1133">Transmembrane helix</keyword>
<dbReference type="GO" id="GO:0005886">
    <property type="term" value="C:plasma membrane"/>
    <property type="evidence" value="ECO:0007669"/>
    <property type="project" value="UniProtKB-SubCell"/>
</dbReference>
<evidence type="ECO:0000259" key="11">
    <source>
        <dbReference type="Pfam" id="PF01514"/>
    </source>
</evidence>
<name>A0A517QMI7_9PLAN</name>
<evidence type="ECO:0000313" key="14">
    <source>
        <dbReference type="Proteomes" id="UP000315724"/>
    </source>
</evidence>
<organism evidence="13 14">
    <name type="scientific">Thalassoglobus polymorphus</name>
    <dbReference type="NCBI Taxonomy" id="2527994"/>
    <lineage>
        <taxon>Bacteria</taxon>
        <taxon>Pseudomonadati</taxon>
        <taxon>Planctomycetota</taxon>
        <taxon>Planctomycetia</taxon>
        <taxon>Planctomycetales</taxon>
        <taxon>Planctomycetaceae</taxon>
        <taxon>Thalassoglobus</taxon>
    </lineage>
</organism>